<keyword evidence="1" id="KW-0812">Transmembrane</keyword>
<dbReference type="EMBL" id="LGHJ01000009">
    <property type="protein sequence ID" value="KPL77564.1"/>
    <property type="molecule type" value="Genomic_DNA"/>
</dbReference>
<keyword evidence="1" id="KW-0472">Membrane</keyword>
<evidence type="ECO:0000313" key="2">
    <source>
        <dbReference type="EMBL" id="KPL77564.1"/>
    </source>
</evidence>
<feature type="transmembrane region" description="Helical" evidence="1">
    <location>
        <begin position="27"/>
        <end position="49"/>
    </location>
</feature>
<comment type="caution">
    <text evidence="2">The sequence shown here is derived from an EMBL/GenBank/DDBJ whole genome shotgun (WGS) entry which is preliminary data.</text>
</comment>
<accession>A0A0P6X6I1</accession>
<evidence type="ECO:0008006" key="4">
    <source>
        <dbReference type="Google" id="ProtNLM"/>
    </source>
</evidence>
<reference evidence="2 3" key="1">
    <citation type="submission" date="2015-07" db="EMBL/GenBank/DDBJ databases">
        <title>Draft genome of Bellilinea caldifistulae DSM 17877.</title>
        <authorList>
            <person name="Hemp J."/>
            <person name="Ward L.M."/>
            <person name="Pace L.A."/>
            <person name="Fischer W.W."/>
        </authorList>
    </citation>
    <scope>NUCLEOTIDE SEQUENCE [LARGE SCALE GENOMIC DNA]</scope>
    <source>
        <strain evidence="2 3">GOMI-1</strain>
    </source>
</reference>
<name>A0A0P6X6I1_9CHLR</name>
<gene>
    <name evidence="2" type="ORF">AC812_03235</name>
</gene>
<protein>
    <recommendedName>
        <fullName evidence="4">NERD domain-containing protein</fullName>
    </recommendedName>
</protein>
<organism evidence="2 3">
    <name type="scientific">Bellilinea caldifistulae</name>
    <dbReference type="NCBI Taxonomy" id="360411"/>
    <lineage>
        <taxon>Bacteria</taxon>
        <taxon>Bacillati</taxon>
        <taxon>Chloroflexota</taxon>
        <taxon>Anaerolineae</taxon>
        <taxon>Anaerolineales</taxon>
        <taxon>Anaerolineaceae</taxon>
        <taxon>Bellilinea</taxon>
    </lineage>
</organism>
<keyword evidence="1" id="KW-1133">Transmembrane helix</keyword>
<evidence type="ECO:0000313" key="3">
    <source>
        <dbReference type="Proteomes" id="UP000050514"/>
    </source>
</evidence>
<evidence type="ECO:0000256" key="1">
    <source>
        <dbReference type="SAM" id="Phobius"/>
    </source>
</evidence>
<dbReference type="RefSeq" id="WP_061913684.1">
    <property type="nucleotide sequence ID" value="NZ_DF967971.1"/>
</dbReference>
<sequence>MRAFERPEQERKKLISRDKEASLPFRLVRFSFVLGVVGVIGFFLAFFYQTVLNRIGLPYRQAQATAILVVFIAWVIFTLACRHLGISTRGLTYPKLMSILRNEVETPPDEFKASRKQIAAAFGSLSDDWWLFPDIFADDPTQVLPMVLLGPGGVFALRVNYQDPRSKDFRDPAVPLLTGSQMLEKRLGVPVKPILAFSRHTKHYQPVHEEVKVFTFPDALTYVTSREAWLDAHRCRQIGQQLAELANLPRGAL</sequence>
<feature type="transmembrane region" description="Helical" evidence="1">
    <location>
        <begin position="61"/>
        <end position="81"/>
    </location>
</feature>
<dbReference type="OrthoDB" id="10000886at2"/>
<dbReference type="Proteomes" id="UP000050514">
    <property type="component" value="Unassembled WGS sequence"/>
</dbReference>
<dbReference type="AlphaFoldDB" id="A0A0P6X6I1"/>
<dbReference type="STRING" id="360411.AC812_03235"/>
<proteinExistence type="predicted"/>
<keyword evidence="3" id="KW-1185">Reference proteome</keyword>